<evidence type="ECO:0000256" key="1">
    <source>
        <dbReference type="SAM" id="Phobius"/>
    </source>
</evidence>
<sequence length="40" mass="4305">MSSIVLLGCSYIHQSMLSYTSYICSSLNSLIYLSLAAGLT</sequence>
<dbReference type="AlphaFoldDB" id="A0A0A9FG47"/>
<protein>
    <submittedName>
        <fullName evidence="2">Uncharacterized protein</fullName>
    </submittedName>
</protein>
<evidence type="ECO:0000313" key="2">
    <source>
        <dbReference type="EMBL" id="JAE10189.1"/>
    </source>
</evidence>
<feature type="transmembrane region" description="Helical" evidence="1">
    <location>
        <begin position="20"/>
        <end position="39"/>
    </location>
</feature>
<accession>A0A0A9FG47</accession>
<reference evidence="2" key="2">
    <citation type="journal article" date="2015" name="Data Brief">
        <title>Shoot transcriptome of the giant reed, Arundo donax.</title>
        <authorList>
            <person name="Barrero R.A."/>
            <person name="Guerrero F.D."/>
            <person name="Moolhuijzen P."/>
            <person name="Goolsby J.A."/>
            <person name="Tidwell J."/>
            <person name="Bellgard S.E."/>
            <person name="Bellgard M.I."/>
        </authorList>
    </citation>
    <scope>NUCLEOTIDE SEQUENCE</scope>
    <source>
        <tissue evidence="2">Shoot tissue taken approximately 20 cm above the soil surface</tissue>
    </source>
</reference>
<name>A0A0A9FG47_ARUDO</name>
<keyword evidence="1" id="KW-0472">Membrane</keyword>
<keyword evidence="1" id="KW-1133">Transmembrane helix</keyword>
<proteinExistence type="predicted"/>
<dbReference type="EMBL" id="GBRH01187707">
    <property type="protein sequence ID" value="JAE10189.1"/>
    <property type="molecule type" value="Transcribed_RNA"/>
</dbReference>
<organism evidence="2">
    <name type="scientific">Arundo donax</name>
    <name type="common">Giant reed</name>
    <name type="synonym">Donax arundinaceus</name>
    <dbReference type="NCBI Taxonomy" id="35708"/>
    <lineage>
        <taxon>Eukaryota</taxon>
        <taxon>Viridiplantae</taxon>
        <taxon>Streptophyta</taxon>
        <taxon>Embryophyta</taxon>
        <taxon>Tracheophyta</taxon>
        <taxon>Spermatophyta</taxon>
        <taxon>Magnoliopsida</taxon>
        <taxon>Liliopsida</taxon>
        <taxon>Poales</taxon>
        <taxon>Poaceae</taxon>
        <taxon>PACMAD clade</taxon>
        <taxon>Arundinoideae</taxon>
        <taxon>Arundineae</taxon>
        <taxon>Arundo</taxon>
    </lineage>
</organism>
<reference evidence="2" key="1">
    <citation type="submission" date="2014-09" db="EMBL/GenBank/DDBJ databases">
        <authorList>
            <person name="Magalhaes I.L.F."/>
            <person name="Oliveira U."/>
            <person name="Santos F.R."/>
            <person name="Vidigal T.H.D.A."/>
            <person name="Brescovit A.D."/>
            <person name="Santos A.J."/>
        </authorList>
    </citation>
    <scope>NUCLEOTIDE SEQUENCE</scope>
    <source>
        <tissue evidence="2">Shoot tissue taken approximately 20 cm above the soil surface</tissue>
    </source>
</reference>
<keyword evidence="1" id="KW-0812">Transmembrane</keyword>